<evidence type="ECO:0000256" key="1">
    <source>
        <dbReference type="ARBA" id="ARBA00022679"/>
    </source>
</evidence>
<keyword evidence="2 4" id="KW-0418">Kinase</keyword>
<dbReference type="GO" id="GO:0005829">
    <property type="term" value="C:cytosol"/>
    <property type="evidence" value="ECO:0007669"/>
    <property type="project" value="TreeGrafter"/>
</dbReference>
<dbReference type="SUPFAM" id="SSF53613">
    <property type="entry name" value="Ribokinase-like"/>
    <property type="match status" value="1"/>
</dbReference>
<protein>
    <submittedName>
        <fullName evidence="4">Sugar kinase, ribokinase family</fullName>
    </submittedName>
</protein>
<dbReference type="InterPro" id="IPR002139">
    <property type="entry name" value="Ribo/fructo_kinase"/>
</dbReference>
<dbReference type="InterPro" id="IPR029056">
    <property type="entry name" value="Ribokinase-like"/>
</dbReference>
<evidence type="ECO:0000313" key="4">
    <source>
        <dbReference type="EMBL" id="KKU04729.1"/>
    </source>
</evidence>
<evidence type="ECO:0000259" key="3">
    <source>
        <dbReference type="Pfam" id="PF00294"/>
    </source>
</evidence>
<proteinExistence type="predicted"/>
<dbReference type="EMBL" id="LCKT01000010">
    <property type="protein sequence ID" value="KKU04729.1"/>
    <property type="molecule type" value="Genomic_DNA"/>
</dbReference>
<dbReference type="GO" id="GO:0016301">
    <property type="term" value="F:kinase activity"/>
    <property type="evidence" value="ECO:0007669"/>
    <property type="project" value="UniProtKB-KW"/>
</dbReference>
<keyword evidence="1" id="KW-0808">Transferase</keyword>
<dbReference type="PANTHER" id="PTHR10584">
    <property type="entry name" value="SUGAR KINASE"/>
    <property type="match status" value="1"/>
</dbReference>
<accession>A0A0G1M8V7</accession>
<dbReference type="Proteomes" id="UP000034696">
    <property type="component" value="Unassembled WGS sequence"/>
</dbReference>
<evidence type="ECO:0000256" key="2">
    <source>
        <dbReference type="ARBA" id="ARBA00022777"/>
    </source>
</evidence>
<reference evidence="4 5" key="1">
    <citation type="journal article" date="2015" name="Nature">
        <title>rRNA introns, odd ribosomes, and small enigmatic genomes across a large radiation of phyla.</title>
        <authorList>
            <person name="Brown C.T."/>
            <person name="Hug L.A."/>
            <person name="Thomas B.C."/>
            <person name="Sharon I."/>
            <person name="Castelle C.J."/>
            <person name="Singh A."/>
            <person name="Wilkins M.J."/>
            <person name="Williams K.H."/>
            <person name="Banfield J.F."/>
        </authorList>
    </citation>
    <scope>NUCLEOTIDE SEQUENCE [LARGE SCALE GENOMIC DNA]</scope>
</reference>
<comment type="caution">
    <text evidence="4">The sequence shown here is derived from an EMBL/GenBank/DDBJ whole genome shotgun (WGS) entry which is preliminary data.</text>
</comment>
<organism evidence="4 5">
    <name type="scientific">Candidatus Giovannonibacteria bacterium GW2011_GWA2_45_21</name>
    <dbReference type="NCBI Taxonomy" id="1618649"/>
    <lineage>
        <taxon>Bacteria</taxon>
        <taxon>Candidatus Giovannoniibacteriota</taxon>
    </lineage>
</organism>
<dbReference type="PRINTS" id="PR00990">
    <property type="entry name" value="RIBOKINASE"/>
</dbReference>
<gene>
    <name evidence="4" type="ORF">UX06_C0010G0008</name>
</gene>
<feature type="domain" description="Carbohydrate kinase PfkB" evidence="3">
    <location>
        <begin position="57"/>
        <end position="308"/>
    </location>
</feature>
<name>A0A0G1M8V7_9BACT</name>
<dbReference type="Pfam" id="PF00294">
    <property type="entry name" value="PfkB"/>
    <property type="match status" value="1"/>
</dbReference>
<dbReference type="AlphaFoldDB" id="A0A0G1M8V7"/>
<dbReference type="InterPro" id="IPR011611">
    <property type="entry name" value="PfkB_dom"/>
</dbReference>
<dbReference type="Gene3D" id="3.40.1190.20">
    <property type="match status" value="1"/>
</dbReference>
<sequence length="332" mass="36776">MFFNKKSIDFLAIGDITIDAFIRLENASVHCNLDREGCELCVAFGQKIPYRSGKIIYATGNASNAAIAAARLGLSVAVVTNLGDDKNGKDCLATLNKEKISTDYANIHKNAATNFNYVLWYEDERTILVRHEPYERVLPIFNKPKWIYLSSIGANSEKYHQEILKYLENNPDVRLAFQPGTFQFTLGLEKNAPFIHRAEVFACNREEAKKLLKISEDGAEAVRQLRNLGAKNVIVTAGASGAYFGFEDGIFFMPNYPDSRSPIERTGAGDAYTATFVTALTLGATPPEATLWAPINARSVIQYIGAHEGLLARPALEELLSKAPSNYRLQKI</sequence>
<dbReference type="GO" id="GO:0006796">
    <property type="term" value="P:phosphate-containing compound metabolic process"/>
    <property type="evidence" value="ECO:0007669"/>
    <property type="project" value="UniProtKB-ARBA"/>
</dbReference>
<evidence type="ECO:0000313" key="5">
    <source>
        <dbReference type="Proteomes" id="UP000034696"/>
    </source>
</evidence>
<dbReference type="PANTHER" id="PTHR10584:SF166">
    <property type="entry name" value="RIBOKINASE"/>
    <property type="match status" value="1"/>
</dbReference>